<accession>A0A9E7ICK8</accession>
<name>A0A9E7ICK8_9LILI</name>
<proteinExistence type="predicted"/>
<sequence length="87" mass="10006">MGSLQEAELNMIRTGDPEQEFLSRNEDNRWQQRVRGLVLDHTDEHLAGEEEEATALHPYPFICVEIVPSYSIPTGIDANIKHLTFVW</sequence>
<dbReference type="Proteomes" id="UP001055439">
    <property type="component" value="Chromosome 9"/>
</dbReference>
<evidence type="ECO:0000313" key="1">
    <source>
        <dbReference type="EMBL" id="URE46592.1"/>
    </source>
</evidence>
<evidence type="ECO:0000313" key="2">
    <source>
        <dbReference type="Proteomes" id="UP001055439"/>
    </source>
</evidence>
<organism evidence="1 2">
    <name type="scientific">Musa troglodytarum</name>
    <name type="common">fe'i banana</name>
    <dbReference type="NCBI Taxonomy" id="320322"/>
    <lineage>
        <taxon>Eukaryota</taxon>
        <taxon>Viridiplantae</taxon>
        <taxon>Streptophyta</taxon>
        <taxon>Embryophyta</taxon>
        <taxon>Tracheophyta</taxon>
        <taxon>Spermatophyta</taxon>
        <taxon>Magnoliopsida</taxon>
        <taxon>Liliopsida</taxon>
        <taxon>Zingiberales</taxon>
        <taxon>Musaceae</taxon>
        <taxon>Musa</taxon>
    </lineage>
</organism>
<dbReference type="AlphaFoldDB" id="A0A9E7ICK8"/>
<dbReference type="EMBL" id="CP097511">
    <property type="protein sequence ID" value="URE46592.1"/>
    <property type="molecule type" value="Genomic_DNA"/>
</dbReference>
<dbReference type="OrthoDB" id="2014201at2759"/>
<protein>
    <submittedName>
        <fullName evidence="1">Uncharacterized protein</fullName>
    </submittedName>
</protein>
<reference evidence="1" key="1">
    <citation type="submission" date="2022-05" db="EMBL/GenBank/DDBJ databases">
        <title>The Musa troglodytarum L. genome provides insights into the mechanism of non-climacteric behaviour and enrichment of carotenoids.</title>
        <authorList>
            <person name="Wang J."/>
        </authorList>
    </citation>
    <scope>NUCLEOTIDE SEQUENCE</scope>
    <source>
        <tissue evidence="1">Leaf</tissue>
    </source>
</reference>
<gene>
    <name evidence="1" type="ORF">MUK42_14708</name>
</gene>
<keyword evidence="2" id="KW-1185">Reference proteome</keyword>